<dbReference type="PANTHER" id="PTHR34109:SF1">
    <property type="entry name" value="VOC DOMAIN-CONTAINING PROTEIN"/>
    <property type="match status" value="1"/>
</dbReference>
<dbReference type="InterPro" id="IPR029068">
    <property type="entry name" value="Glyas_Bleomycin-R_OHBP_Dase"/>
</dbReference>
<dbReference type="Gene3D" id="3.10.180.10">
    <property type="entry name" value="2,3-Dihydroxybiphenyl 1,2-Dioxygenase, domain 1"/>
    <property type="match status" value="1"/>
</dbReference>
<dbReference type="SUPFAM" id="SSF54593">
    <property type="entry name" value="Glyoxalase/Bleomycin resistance protein/Dihydroxybiphenyl dioxygenase"/>
    <property type="match status" value="2"/>
</dbReference>
<organism evidence="2 3">
    <name type="scientific">Prunus persica</name>
    <name type="common">Peach</name>
    <name type="synonym">Amygdalus persica</name>
    <dbReference type="NCBI Taxonomy" id="3760"/>
    <lineage>
        <taxon>Eukaryota</taxon>
        <taxon>Viridiplantae</taxon>
        <taxon>Streptophyta</taxon>
        <taxon>Embryophyta</taxon>
        <taxon>Tracheophyta</taxon>
        <taxon>Spermatophyta</taxon>
        <taxon>Magnoliopsida</taxon>
        <taxon>eudicotyledons</taxon>
        <taxon>Gunneridae</taxon>
        <taxon>Pentapetalae</taxon>
        <taxon>rosids</taxon>
        <taxon>fabids</taxon>
        <taxon>Rosales</taxon>
        <taxon>Rosaceae</taxon>
        <taxon>Amygdaloideae</taxon>
        <taxon>Amygdaleae</taxon>
        <taxon>Prunus</taxon>
    </lineage>
</organism>
<dbReference type="Gramene" id="ONI08276">
    <property type="protein sequence ID" value="ONI08276"/>
    <property type="gene ID" value="PRUPE_5G168900"/>
</dbReference>
<feature type="region of interest" description="Disordered" evidence="1">
    <location>
        <begin position="437"/>
        <end position="517"/>
    </location>
</feature>
<gene>
    <name evidence="2" type="ORF">PRUPE_5G168900</name>
</gene>
<evidence type="ECO:0000313" key="3">
    <source>
        <dbReference type="Proteomes" id="UP000006882"/>
    </source>
</evidence>
<evidence type="ECO:0000313" key="2">
    <source>
        <dbReference type="EMBL" id="ONI08276.1"/>
    </source>
</evidence>
<dbReference type="Proteomes" id="UP000006882">
    <property type="component" value="Chromosome G5"/>
</dbReference>
<proteinExistence type="predicted"/>
<reference evidence="2 3" key="1">
    <citation type="journal article" date="2013" name="Nat. Genet.">
        <title>The high-quality draft genome of peach (Prunus persica) identifies unique patterns of genetic diversity, domestication and genome evolution.</title>
        <authorList>
            <consortium name="International Peach Genome Initiative"/>
            <person name="Verde I."/>
            <person name="Abbott A.G."/>
            <person name="Scalabrin S."/>
            <person name="Jung S."/>
            <person name="Shu S."/>
            <person name="Marroni F."/>
            <person name="Zhebentyayeva T."/>
            <person name="Dettori M.T."/>
            <person name="Grimwood J."/>
            <person name="Cattonaro F."/>
            <person name="Zuccolo A."/>
            <person name="Rossini L."/>
            <person name="Jenkins J."/>
            <person name="Vendramin E."/>
            <person name="Meisel L.A."/>
            <person name="Decroocq V."/>
            <person name="Sosinski B."/>
            <person name="Prochnik S."/>
            <person name="Mitros T."/>
            <person name="Policriti A."/>
            <person name="Cipriani G."/>
            <person name="Dondini L."/>
            <person name="Ficklin S."/>
            <person name="Goodstein D.M."/>
            <person name="Xuan P."/>
            <person name="Del Fabbro C."/>
            <person name="Aramini V."/>
            <person name="Copetti D."/>
            <person name="Gonzalez S."/>
            <person name="Horner D.S."/>
            <person name="Falchi R."/>
            <person name="Lucas S."/>
            <person name="Mica E."/>
            <person name="Maldonado J."/>
            <person name="Lazzari B."/>
            <person name="Bielenberg D."/>
            <person name="Pirona R."/>
            <person name="Miculan M."/>
            <person name="Barakat A."/>
            <person name="Testolin R."/>
            <person name="Stella A."/>
            <person name="Tartarini S."/>
            <person name="Tonutti P."/>
            <person name="Arus P."/>
            <person name="Orellana A."/>
            <person name="Wells C."/>
            <person name="Main D."/>
            <person name="Vizzotto G."/>
            <person name="Silva H."/>
            <person name="Salamini F."/>
            <person name="Schmutz J."/>
            <person name="Morgante M."/>
            <person name="Rokhsar D.S."/>
        </authorList>
    </citation>
    <scope>NUCLEOTIDE SEQUENCE [LARGE SCALE GENOMIC DNA]</scope>
    <source>
        <strain evidence="3">cv. Nemared</strain>
    </source>
</reference>
<sequence length="517" mass="58785">MELTPLLVVAPSEVTTAARFYRQVFGAKIVSNDPEMAEILIGSDLLIITCPARSRTDLSPPMLCLRLRCSDPEQFAKKILNTEQFTPMAEHCEWNVKDEHGIFWQFTNNCERPVLEAGPNVDHLDSEIKVISMIPKVFVPANQATNATNCYCNYFGGKTLHYNSIPRQEDEEDLIHCYRITLGSSDLLITDDDMLMNTCLQLNLHNSTDIRAARDFAKTNGCNVLRDVGEDPLRPGVLVATVTDPFKFVWQLSNSAGGLGPYEDGFLCFRCVRIVVIGGGNAEMFDIPGTPTVIPEDISRHEFFKRFWKGCREDVVVVVGYELSKEIVSYLRDNIGFRGMIVGLVSGSVDIDQEEQMMLMCQYGCDTSLGIPLTQRAIRNLVIAYLEKEEEEKAKAAAGSSTRKVESTERTNAKRLLSELRTEKEEALKRKIDEEKKEEALEKKVTKTEQEQEAEAPKEKNEKKKEEEEDKEKVEEEALRQQRKKRRTKKQRQQRRKISVGPFFRPPFLFAVRGGRL</sequence>
<keyword evidence="3" id="KW-1185">Reference proteome</keyword>
<dbReference type="EMBL" id="CM007655">
    <property type="protein sequence ID" value="ONI08276.1"/>
    <property type="molecule type" value="Genomic_DNA"/>
</dbReference>
<accession>A0A251P9L0</accession>
<name>A0A251P9L0_PRUPE</name>
<evidence type="ECO:0008006" key="4">
    <source>
        <dbReference type="Google" id="ProtNLM"/>
    </source>
</evidence>
<feature type="compositionally biased region" description="Basic residues" evidence="1">
    <location>
        <begin position="481"/>
        <end position="498"/>
    </location>
</feature>
<evidence type="ECO:0000256" key="1">
    <source>
        <dbReference type="SAM" id="MobiDB-lite"/>
    </source>
</evidence>
<dbReference type="AlphaFoldDB" id="A0A251P9L0"/>
<protein>
    <recommendedName>
        <fullName evidence="4">VOC domain-containing protein</fullName>
    </recommendedName>
</protein>
<dbReference type="PANTHER" id="PTHR34109">
    <property type="entry name" value="BNAUNNG04460D PROTEIN-RELATED"/>
    <property type="match status" value="1"/>
</dbReference>
<feature type="compositionally biased region" description="Basic and acidic residues" evidence="1">
    <location>
        <begin position="437"/>
        <end position="480"/>
    </location>
</feature>